<dbReference type="NCBIfam" id="NF001310">
    <property type="entry name" value="PRK00258.1-2"/>
    <property type="match status" value="1"/>
</dbReference>
<evidence type="ECO:0000256" key="4">
    <source>
        <dbReference type="ARBA" id="ARBA00022857"/>
    </source>
</evidence>
<feature type="binding site" evidence="8">
    <location>
        <position position="63"/>
    </location>
    <ligand>
        <name>shikimate</name>
        <dbReference type="ChEBI" id="CHEBI:36208"/>
    </ligand>
</feature>
<evidence type="ECO:0000256" key="3">
    <source>
        <dbReference type="ARBA" id="ARBA00022605"/>
    </source>
</evidence>
<keyword evidence="4 8" id="KW-0521">NADP</keyword>
<dbReference type="GO" id="GO:0004764">
    <property type="term" value="F:shikimate 3-dehydrogenase (NADP+) activity"/>
    <property type="evidence" value="ECO:0007669"/>
    <property type="project" value="UniProtKB-EC"/>
</dbReference>
<name>A0ABV7FNV9_9ALTE</name>
<gene>
    <name evidence="8 12" type="primary">aroE</name>
    <name evidence="12" type="ORF">ACFOHL_10235</name>
</gene>
<evidence type="ECO:0000259" key="9">
    <source>
        <dbReference type="Pfam" id="PF01488"/>
    </source>
</evidence>
<proteinExistence type="inferred from homology"/>
<dbReference type="Proteomes" id="UP001595478">
    <property type="component" value="Unassembled WGS sequence"/>
</dbReference>
<keyword evidence="3 8" id="KW-0028">Amino-acid biosynthesis</keyword>
<evidence type="ECO:0000313" key="13">
    <source>
        <dbReference type="Proteomes" id="UP001595478"/>
    </source>
</evidence>
<comment type="function">
    <text evidence="8">Involved in the biosynthesis of the chorismate, which leads to the biosynthesis of aromatic amino acids. Catalyzes the reversible NADPH linked reduction of 3-dehydroshikimate (DHSA) to yield shikimate (SA).</text>
</comment>
<evidence type="ECO:0000256" key="2">
    <source>
        <dbReference type="ARBA" id="ARBA00012962"/>
    </source>
</evidence>
<feature type="domain" description="SDH C-terminal" evidence="11">
    <location>
        <begin position="237"/>
        <end position="262"/>
    </location>
</feature>
<dbReference type="InterPro" id="IPR046346">
    <property type="entry name" value="Aminoacid_DH-like_N_sf"/>
</dbReference>
<evidence type="ECO:0000259" key="11">
    <source>
        <dbReference type="Pfam" id="PF18317"/>
    </source>
</evidence>
<feature type="binding site" evidence="8">
    <location>
        <position position="237"/>
    </location>
    <ligand>
        <name>NADP(+)</name>
        <dbReference type="ChEBI" id="CHEBI:58349"/>
    </ligand>
</feature>
<comment type="pathway">
    <text evidence="1 8">Metabolic intermediate biosynthesis; chorismate biosynthesis; chorismate from D-erythrose 4-phosphate and phosphoenolpyruvate: step 4/7.</text>
</comment>
<reference evidence="13" key="1">
    <citation type="journal article" date="2019" name="Int. J. Syst. Evol. Microbiol.">
        <title>The Global Catalogue of Microorganisms (GCM) 10K type strain sequencing project: providing services to taxonomists for standard genome sequencing and annotation.</title>
        <authorList>
            <consortium name="The Broad Institute Genomics Platform"/>
            <consortium name="The Broad Institute Genome Sequencing Center for Infectious Disease"/>
            <person name="Wu L."/>
            <person name="Ma J."/>
        </authorList>
    </citation>
    <scope>NUCLEOTIDE SEQUENCE [LARGE SCALE GENOMIC DNA]</scope>
    <source>
        <strain evidence="13">KCTC 52473</strain>
    </source>
</reference>
<dbReference type="Pfam" id="PF01488">
    <property type="entry name" value="Shikimate_DH"/>
    <property type="match status" value="1"/>
</dbReference>
<feature type="binding site" evidence="8">
    <location>
        <position position="244"/>
    </location>
    <ligand>
        <name>shikimate</name>
        <dbReference type="ChEBI" id="CHEBI:36208"/>
    </ligand>
</feature>
<dbReference type="InterPro" id="IPR041121">
    <property type="entry name" value="SDH_C"/>
</dbReference>
<comment type="subunit">
    <text evidence="8">Homodimer.</text>
</comment>
<dbReference type="Pfam" id="PF18317">
    <property type="entry name" value="SDH_C"/>
    <property type="match status" value="1"/>
</dbReference>
<dbReference type="EMBL" id="JBHRSW010000016">
    <property type="protein sequence ID" value="MFC3121999.1"/>
    <property type="molecule type" value="Genomic_DNA"/>
</dbReference>
<sequence>MLYKACVFGNPVSQSKSPFIHEEFAKQFDIKFAYSKASPEIEAFTSAANEFLADPDVLGANITVPFKEQAYQYVDELSPHAQRAGAVNTFVKRDERIIGDNTDGIGLIQDLLRNKVKLKGARVLLIGAGGAAKGALPALIDAQVASVHIYNRTVERARDLLLNLSEDGDCQLSVYEDEENFDLIINATSLSLQEKVPSLPDFIYGESVVCYDMVYLNKPTSFLRHAKKAGCKVCIDGLGMLVGQAAQSFYLWFGKMPDVEPVLVKLRKALQAQ</sequence>
<comment type="catalytic activity">
    <reaction evidence="7 8">
        <text>shikimate + NADP(+) = 3-dehydroshikimate + NADPH + H(+)</text>
        <dbReference type="Rhea" id="RHEA:17737"/>
        <dbReference type="ChEBI" id="CHEBI:15378"/>
        <dbReference type="ChEBI" id="CHEBI:16630"/>
        <dbReference type="ChEBI" id="CHEBI:36208"/>
        <dbReference type="ChEBI" id="CHEBI:57783"/>
        <dbReference type="ChEBI" id="CHEBI:58349"/>
        <dbReference type="EC" id="1.1.1.25"/>
    </reaction>
</comment>
<feature type="binding site" evidence="8">
    <location>
        <begin position="15"/>
        <end position="17"/>
    </location>
    <ligand>
        <name>shikimate</name>
        <dbReference type="ChEBI" id="CHEBI:36208"/>
    </ligand>
</feature>
<feature type="binding site" evidence="8">
    <location>
        <position position="88"/>
    </location>
    <ligand>
        <name>shikimate</name>
        <dbReference type="ChEBI" id="CHEBI:36208"/>
    </ligand>
</feature>
<dbReference type="Gene3D" id="3.40.50.720">
    <property type="entry name" value="NAD(P)-binding Rossmann-like Domain"/>
    <property type="match status" value="1"/>
</dbReference>
<dbReference type="NCBIfam" id="TIGR00507">
    <property type="entry name" value="aroE"/>
    <property type="match status" value="1"/>
</dbReference>
<dbReference type="InterPro" id="IPR013708">
    <property type="entry name" value="Shikimate_DH-bd_N"/>
</dbReference>
<evidence type="ECO:0000256" key="6">
    <source>
        <dbReference type="ARBA" id="ARBA00023141"/>
    </source>
</evidence>
<evidence type="ECO:0000256" key="8">
    <source>
        <dbReference type="HAMAP-Rule" id="MF_00222"/>
    </source>
</evidence>
<feature type="binding site" evidence="8">
    <location>
        <begin position="127"/>
        <end position="131"/>
    </location>
    <ligand>
        <name>NADP(+)</name>
        <dbReference type="ChEBI" id="CHEBI:58349"/>
    </ligand>
</feature>
<keyword evidence="6 8" id="KW-0057">Aromatic amino acid biosynthesis</keyword>
<dbReference type="InterPro" id="IPR036291">
    <property type="entry name" value="NAD(P)-bd_dom_sf"/>
</dbReference>
<dbReference type="Gene3D" id="3.40.50.10860">
    <property type="entry name" value="Leucine Dehydrogenase, chain A, domain 1"/>
    <property type="match status" value="1"/>
</dbReference>
<comment type="caution">
    <text evidence="8">Lacks conserved residue(s) required for the propagation of feature annotation.</text>
</comment>
<dbReference type="PANTHER" id="PTHR21089:SF1">
    <property type="entry name" value="BIFUNCTIONAL 3-DEHYDROQUINATE DEHYDRATASE_SHIKIMATE DEHYDROGENASE, CHLOROPLASTIC"/>
    <property type="match status" value="1"/>
</dbReference>
<comment type="caution">
    <text evidence="12">The sequence shown here is derived from an EMBL/GenBank/DDBJ whole genome shotgun (WGS) entry which is preliminary data.</text>
</comment>
<evidence type="ECO:0000256" key="5">
    <source>
        <dbReference type="ARBA" id="ARBA00023002"/>
    </source>
</evidence>
<feature type="binding site" evidence="8">
    <location>
        <position position="213"/>
    </location>
    <ligand>
        <name>NADP(+)</name>
        <dbReference type="ChEBI" id="CHEBI:58349"/>
    </ligand>
</feature>
<feature type="binding site" evidence="8">
    <location>
        <position position="103"/>
    </location>
    <ligand>
        <name>shikimate</name>
        <dbReference type="ChEBI" id="CHEBI:36208"/>
    </ligand>
</feature>
<keyword evidence="13" id="KW-1185">Reference proteome</keyword>
<evidence type="ECO:0000313" key="12">
    <source>
        <dbReference type="EMBL" id="MFC3121999.1"/>
    </source>
</evidence>
<dbReference type="SUPFAM" id="SSF51735">
    <property type="entry name" value="NAD(P)-binding Rossmann-fold domains"/>
    <property type="match status" value="1"/>
</dbReference>
<feature type="binding site" evidence="8">
    <location>
        <position position="215"/>
    </location>
    <ligand>
        <name>shikimate</name>
        <dbReference type="ChEBI" id="CHEBI:36208"/>
    </ligand>
</feature>
<accession>A0ABV7FNV9</accession>
<dbReference type="CDD" id="cd01065">
    <property type="entry name" value="NAD_bind_Shikimate_DH"/>
    <property type="match status" value="1"/>
</dbReference>
<dbReference type="HAMAP" id="MF_00222">
    <property type="entry name" value="Shikimate_DH_AroE"/>
    <property type="match status" value="1"/>
</dbReference>
<organism evidence="12 13">
    <name type="scientific">Agaribacter flavus</name>
    <dbReference type="NCBI Taxonomy" id="1902781"/>
    <lineage>
        <taxon>Bacteria</taxon>
        <taxon>Pseudomonadati</taxon>
        <taxon>Pseudomonadota</taxon>
        <taxon>Gammaproteobacteria</taxon>
        <taxon>Alteromonadales</taxon>
        <taxon>Alteromonadaceae</taxon>
        <taxon>Agaribacter</taxon>
    </lineage>
</organism>
<dbReference type="InterPro" id="IPR011342">
    <property type="entry name" value="Shikimate_DH"/>
</dbReference>
<dbReference type="InterPro" id="IPR006151">
    <property type="entry name" value="Shikm_DH/Glu-tRNA_Rdtase"/>
</dbReference>
<evidence type="ECO:0000259" key="10">
    <source>
        <dbReference type="Pfam" id="PF08501"/>
    </source>
</evidence>
<evidence type="ECO:0000256" key="1">
    <source>
        <dbReference type="ARBA" id="ARBA00004871"/>
    </source>
</evidence>
<feature type="binding site" evidence="8">
    <location>
        <begin position="151"/>
        <end position="156"/>
    </location>
    <ligand>
        <name>NADP(+)</name>
        <dbReference type="ChEBI" id="CHEBI:58349"/>
    </ligand>
</feature>
<dbReference type="InterPro" id="IPR022893">
    <property type="entry name" value="Shikimate_DH_fam"/>
</dbReference>
<dbReference type="Pfam" id="PF08501">
    <property type="entry name" value="Shikimate_dh_N"/>
    <property type="match status" value="1"/>
</dbReference>
<feature type="domain" description="Shikimate dehydrogenase substrate binding N-terminal" evidence="10">
    <location>
        <begin position="7"/>
        <end position="89"/>
    </location>
</feature>
<evidence type="ECO:0000256" key="7">
    <source>
        <dbReference type="ARBA" id="ARBA00049442"/>
    </source>
</evidence>
<protein>
    <recommendedName>
        <fullName evidence="2 8">Shikimate dehydrogenase (NADP(+))</fullName>
        <shortName evidence="8">SDH</shortName>
        <ecNumber evidence="2 8">1.1.1.25</ecNumber>
    </recommendedName>
</protein>
<dbReference type="EC" id="1.1.1.25" evidence="2 8"/>
<dbReference type="RefSeq" id="WP_376920137.1">
    <property type="nucleotide sequence ID" value="NZ_JBHRSW010000016.1"/>
</dbReference>
<feature type="active site" description="Proton acceptor" evidence="8">
    <location>
        <position position="67"/>
    </location>
</feature>
<feature type="domain" description="Quinate/shikimate 5-dehydrogenase/glutamyl-tRNA reductase" evidence="9">
    <location>
        <begin position="114"/>
        <end position="189"/>
    </location>
</feature>
<comment type="similarity">
    <text evidence="8">Belongs to the shikimate dehydrogenase family.</text>
</comment>
<dbReference type="SUPFAM" id="SSF53223">
    <property type="entry name" value="Aminoacid dehydrogenase-like, N-terminal domain"/>
    <property type="match status" value="1"/>
</dbReference>
<dbReference type="PANTHER" id="PTHR21089">
    <property type="entry name" value="SHIKIMATE DEHYDROGENASE"/>
    <property type="match status" value="1"/>
</dbReference>
<keyword evidence="5 8" id="KW-0560">Oxidoreductase</keyword>